<name>A0ABT8K519_9MICC</name>
<evidence type="ECO:0000313" key="2">
    <source>
        <dbReference type="EMBL" id="MDN4612548.1"/>
    </source>
</evidence>
<evidence type="ECO:0000313" key="3">
    <source>
        <dbReference type="Proteomes" id="UP001174209"/>
    </source>
</evidence>
<organism evidence="2 3">
    <name type="scientific">Arthrobacter burdickii</name>
    <dbReference type="NCBI Taxonomy" id="3035920"/>
    <lineage>
        <taxon>Bacteria</taxon>
        <taxon>Bacillati</taxon>
        <taxon>Actinomycetota</taxon>
        <taxon>Actinomycetes</taxon>
        <taxon>Micrococcales</taxon>
        <taxon>Micrococcaceae</taxon>
        <taxon>Arthrobacter</taxon>
    </lineage>
</organism>
<comment type="caution">
    <text evidence="2">The sequence shown here is derived from an EMBL/GenBank/DDBJ whole genome shotgun (WGS) entry which is preliminary data.</text>
</comment>
<gene>
    <name evidence="2" type="ORF">P5G52_16890</name>
</gene>
<evidence type="ECO:0000256" key="1">
    <source>
        <dbReference type="SAM" id="MobiDB-lite"/>
    </source>
</evidence>
<reference evidence="2" key="1">
    <citation type="submission" date="2023-06" db="EMBL/GenBank/DDBJ databases">
        <title>MT1 and MT2 Draft Genomes of Novel Species.</title>
        <authorList>
            <person name="Venkateswaran K."/>
        </authorList>
    </citation>
    <scope>NUCLEOTIDE SEQUENCE</scope>
    <source>
        <strain evidence="2">IIF3SC-B10</strain>
    </source>
</reference>
<feature type="region of interest" description="Disordered" evidence="1">
    <location>
        <begin position="27"/>
        <end position="48"/>
    </location>
</feature>
<dbReference type="RefSeq" id="WP_301229689.1">
    <property type="nucleotide sequence ID" value="NZ_JAROCG010000002.1"/>
</dbReference>
<dbReference type="Proteomes" id="UP001174209">
    <property type="component" value="Unassembled WGS sequence"/>
</dbReference>
<dbReference type="EMBL" id="JAROCG010000002">
    <property type="protein sequence ID" value="MDN4612548.1"/>
    <property type="molecule type" value="Genomic_DNA"/>
</dbReference>
<accession>A0ABT8K519</accession>
<keyword evidence="3" id="KW-1185">Reference proteome</keyword>
<protein>
    <submittedName>
        <fullName evidence="2">Uncharacterized protein</fullName>
    </submittedName>
</protein>
<sequence length="140" mass="14506">MRSSMQSISGMGAGGVGSISKGSGGISFVDGSVRPRGTTEGMGRTRGPRLGVVDSAVLHNRQHPGLGFAPVGTPALLGAGTLFRVLPRPGNLGQRARLPHRQVVALGDARYRDIARHCRASARPACRRFVDVRAVPAGSG</sequence>
<proteinExistence type="predicted"/>